<dbReference type="PANTHER" id="PTHR48011:SF9">
    <property type="entry name" value="PROTEIN KINASE DOMAIN-CONTAINING PROTEIN"/>
    <property type="match status" value="1"/>
</dbReference>
<dbReference type="SUPFAM" id="SSF56112">
    <property type="entry name" value="Protein kinase-like (PK-like)"/>
    <property type="match status" value="2"/>
</dbReference>
<name>A0ABQ7YLK8_BRANA</name>
<accession>A0ABQ7YLK8</accession>
<reference evidence="2 3" key="1">
    <citation type="submission" date="2021-05" db="EMBL/GenBank/DDBJ databases">
        <title>Genome Assembly of Synthetic Allotetraploid Brassica napus Reveals Homoeologous Exchanges between Subgenomes.</title>
        <authorList>
            <person name="Davis J.T."/>
        </authorList>
    </citation>
    <scope>NUCLEOTIDE SEQUENCE [LARGE SCALE GENOMIC DNA]</scope>
    <source>
        <strain evidence="3">cv. Da-Ae</strain>
        <tissue evidence="2">Seedling</tissue>
    </source>
</reference>
<evidence type="ECO:0000259" key="1">
    <source>
        <dbReference type="PROSITE" id="PS50011"/>
    </source>
</evidence>
<dbReference type="PANTHER" id="PTHR48011">
    <property type="entry name" value="CCR4-NOT TRANSCRIPTIONAL COMPLEX SUBUNIT CAF120-RELATED"/>
    <property type="match status" value="1"/>
</dbReference>
<organism evidence="2 3">
    <name type="scientific">Brassica napus</name>
    <name type="common">Rape</name>
    <dbReference type="NCBI Taxonomy" id="3708"/>
    <lineage>
        <taxon>Eukaryota</taxon>
        <taxon>Viridiplantae</taxon>
        <taxon>Streptophyta</taxon>
        <taxon>Embryophyta</taxon>
        <taxon>Tracheophyta</taxon>
        <taxon>Spermatophyta</taxon>
        <taxon>Magnoliopsida</taxon>
        <taxon>eudicotyledons</taxon>
        <taxon>Gunneridae</taxon>
        <taxon>Pentapetalae</taxon>
        <taxon>rosids</taxon>
        <taxon>malvids</taxon>
        <taxon>Brassicales</taxon>
        <taxon>Brassicaceae</taxon>
        <taxon>Brassiceae</taxon>
        <taxon>Brassica</taxon>
    </lineage>
</organism>
<dbReference type="Proteomes" id="UP000824890">
    <property type="component" value="Unassembled WGS sequence"/>
</dbReference>
<dbReference type="InterPro" id="IPR008271">
    <property type="entry name" value="Ser/Thr_kinase_AS"/>
</dbReference>
<sequence>MFFGSVTLIRDSKHRLHAEKSSPIAYMESLKKEHRIMLRFRNHPRIVQTTNPNLHIGINLDHCYMYMEFASKGTLHNFITHFSGQPMPEVMIGRAALMILQGLEALHSHGYVHCDLKPANVLLFPSKIVGEPWDLKLADFGLSKEPSCTNPRSSLSGGTKEYMPPESLGPNRVKMIGPAVDMWALGCVVLQMYGGRPVKMGECCYKWRLPRLVSPLANDFLRRCMALQPSRRATAADLFTDSPRLFFDSDGSVTEKYLSRFGANGDTTPAIKSSSAAINSFHYVMTVVVRQPLSSLSSTETGSFGSVTLIRDSKHRLHAEKSSPIAYMESLKKEHRIMLRFRNHPRIVQTTNPNLHIGINLDHCYMYMEFASKGTLHNFITHFSGQPMPEVMIGRAALMILQGLEALHSHGYVHCDLKPANVLLFPSKIVGEPWDLKLADFGLSKEPSCTNPRSSLSGGTKEYMPPESLGPNRVKMIGPAVDMWALGCVVLQMYGGRPVKMGECCYKWRLPRLVSPLANDFLRRCMALQPSRRATAADLLKHPFVCTKATSYASVLSSSSCHKTQ</sequence>
<proteinExistence type="predicted"/>
<dbReference type="InterPro" id="IPR000719">
    <property type="entry name" value="Prot_kinase_dom"/>
</dbReference>
<comment type="caution">
    <text evidence="2">The sequence shown here is derived from an EMBL/GenBank/DDBJ whole genome shotgun (WGS) entry which is preliminary data.</text>
</comment>
<dbReference type="Gene3D" id="1.10.510.10">
    <property type="entry name" value="Transferase(Phosphotransferase) domain 1"/>
    <property type="match status" value="2"/>
</dbReference>
<dbReference type="InterPro" id="IPR052751">
    <property type="entry name" value="Plant_MAPKKK"/>
</dbReference>
<dbReference type="InterPro" id="IPR011009">
    <property type="entry name" value="Kinase-like_dom_sf"/>
</dbReference>
<keyword evidence="3" id="KW-1185">Reference proteome</keyword>
<dbReference type="SMART" id="SM00220">
    <property type="entry name" value="S_TKc"/>
    <property type="match status" value="2"/>
</dbReference>
<dbReference type="Pfam" id="PF00069">
    <property type="entry name" value="Pkinase"/>
    <property type="match status" value="2"/>
</dbReference>
<evidence type="ECO:0000313" key="3">
    <source>
        <dbReference type="Proteomes" id="UP000824890"/>
    </source>
</evidence>
<gene>
    <name evidence="2" type="ORF">HID58_076124</name>
</gene>
<dbReference type="PROSITE" id="PS00108">
    <property type="entry name" value="PROTEIN_KINASE_ST"/>
    <property type="match status" value="2"/>
</dbReference>
<protein>
    <recommendedName>
        <fullName evidence="1">Protein kinase domain-containing protein</fullName>
    </recommendedName>
</protein>
<dbReference type="EMBL" id="JAGKQM010000017">
    <property type="protein sequence ID" value="KAH0869102.1"/>
    <property type="molecule type" value="Genomic_DNA"/>
</dbReference>
<dbReference type="PROSITE" id="PS50011">
    <property type="entry name" value="PROTEIN_KINASE_DOM"/>
    <property type="match status" value="2"/>
</dbReference>
<feature type="domain" description="Protein kinase" evidence="1">
    <location>
        <begin position="1"/>
        <end position="247"/>
    </location>
</feature>
<feature type="domain" description="Protein kinase" evidence="1">
    <location>
        <begin position="293"/>
        <end position="545"/>
    </location>
</feature>
<evidence type="ECO:0000313" key="2">
    <source>
        <dbReference type="EMBL" id="KAH0869102.1"/>
    </source>
</evidence>